<dbReference type="InterPro" id="IPR019734">
    <property type="entry name" value="TPR_rpt"/>
</dbReference>
<keyword evidence="1" id="KW-0802">TPR repeat</keyword>
<feature type="repeat" description="TPR" evidence="1">
    <location>
        <begin position="370"/>
        <end position="403"/>
    </location>
</feature>
<dbReference type="PANTHER" id="PTHR44825:SF1">
    <property type="entry name" value="DNAJ HOMOLOG SUBFAMILY C MEMBER 4"/>
    <property type="match status" value="1"/>
</dbReference>
<dbReference type="InterPro" id="IPR036869">
    <property type="entry name" value="J_dom_sf"/>
</dbReference>
<dbReference type="SUPFAM" id="SSF48452">
    <property type="entry name" value="TPR-like"/>
    <property type="match status" value="1"/>
</dbReference>
<evidence type="ECO:0000259" key="3">
    <source>
        <dbReference type="PROSITE" id="PS50076"/>
    </source>
</evidence>
<dbReference type="InterPro" id="IPR001623">
    <property type="entry name" value="DnaJ_domain"/>
</dbReference>
<dbReference type="Gene3D" id="1.10.287.110">
    <property type="entry name" value="DnaJ domain"/>
    <property type="match status" value="1"/>
</dbReference>
<feature type="region of interest" description="Disordered" evidence="2">
    <location>
        <begin position="1"/>
        <end position="28"/>
    </location>
</feature>
<dbReference type="PROSITE" id="PS50005">
    <property type="entry name" value="TPR"/>
    <property type="match status" value="2"/>
</dbReference>
<dbReference type="Proteomes" id="UP000321046">
    <property type="component" value="Unassembled WGS sequence"/>
</dbReference>
<dbReference type="AlphaFoldDB" id="A0A5C6WUC4"/>
<evidence type="ECO:0000313" key="5">
    <source>
        <dbReference type="Proteomes" id="UP000321046"/>
    </source>
</evidence>
<evidence type="ECO:0000256" key="1">
    <source>
        <dbReference type="PROSITE-ProRule" id="PRU00339"/>
    </source>
</evidence>
<feature type="compositionally biased region" description="Low complexity" evidence="2">
    <location>
        <begin position="122"/>
        <end position="138"/>
    </location>
</feature>
<feature type="region of interest" description="Disordered" evidence="2">
    <location>
        <begin position="121"/>
        <end position="143"/>
    </location>
</feature>
<dbReference type="InterPro" id="IPR011990">
    <property type="entry name" value="TPR-like_helical_dom_sf"/>
</dbReference>
<evidence type="ECO:0000256" key="2">
    <source>
        <dbReference type="SAM" id="MobiDB-lite"/>
    </source>
</evidence>
<accession>A0A5C6WUC4</accession>
<dbReference type="SMART" id="SM00028">
    <property type="entry name" value="TPR"/>
    <property type="match status" value="2"/>
</dbReference>
<sequence>MPVHSGCQRSRAPRSLKSSGDFSRTSARPAGAWSLLASPTSPIGQTMSSIDETLAPRALSGVDFKSLKSPLTPEEFFVLSRVDGSMTVAQLCSVSGLGRPRTMECIESLWKSGLIELPGQTSPAPLADTSSAASSASEADQDPGEELSEAILTRFPVAMDDFAFDRELLEQSVELDDDFKREVVFVYAQLDEVDYYGLLGVSADCGRRELRSAYFSMSKRYHPDRFFRKVLGDYGMRIEKIFQRITRAYQTLSNRKKRAEYDELLEQGRQPAGTPVQASTPLSQRSEPIEEVSSDRKREMAFQLLVRRGDAHLERDDVAAALREFRKALTLKRDHALALRVAKNLKESGEHLDDAVAFARAAHKIEASSVDALRILGELYIMKQSPSDAIYHLERALELRPDDADILAHLHQLRA</sequence>
<dbReference type="Gene3D" id="1.25.40.10">
    <property type="entry name" value="Tetratricopeptide repeat domain"/>
    <property type="match status" value="1"/>
</dbReference>
<dbReference type="SUPFAM" id="SSF46565">
    <property type="entry name" value="Chaperone J-domain"/>
    <property type="match status" value="1"/>
</dbReference>
<feature type="domain" description="J" evidence="3">
    <location>
        <begin position="194"/>
        <end position="265"/>
    </location>
</feature>
<dbReference type="PRINTS" id="PR00625">
    <property type="entry name" value="JDOMAIN"/>
</dbReference>
<name>A0A5C6WUC4_9DELT</name>
<dbReference type="PANTHER" id="PTHR44825">
    <property type="match status" value="1"/>
</dbReference>
<proteinExistence type="predicted"/>
<dbReference type="SMART" id="SM00271">
    <property type="entry name" value="DnaJ"/>
    <property type="match status" value="1"/>
</dbReference>
<organism evidence="4 5">
    <name type="scientific">Lujinxingia vulgaris</name>
    <dbReference type="NCBI Taxonomy" id="2600176"/>
    <lineage>
        <taxon>Bacteria</taxon>
        <taxon>Deltaproteobacteria</taxon>
        <taxon>Bradymonadales</taxon>
        <taxon>Lujinxingiaceae</taxon>
        <taxon>Lujinxingia</taxon>
    </lineage>
</organism>
<dbReference type="CDD" id="cd06257">
    <property type="entry name" value="DnaJ"/>
    <property type="match status" value="1"/>
</dbReference>
<feature type="repeat" description="TPR" evidence="1">
    <location>
        <begin position="302"/>
        <end position="335"/>
    </location>
</feature>
<reference evidence="4 5" key="1">
    <citation type="submission" date="2019-08" db="EMBL/GenBank/DDBJ databases">
        <title>Bradymonadales sp. TMQ2.</title>
        <authorList>
            <person name="Liang Q."/>
        </authorList>
    </citation>
    <scope>NUCLEOTIDE SEQUENCE [LARGE SCALE GENOMIC DNA]</scope>
    <source>
        <strain evidence="4 5">TMQ2</strain>
    </source>
</reference>
<gene>
    <name evidence="4" type="ORF">FRC96_18655</name>
</gene>
<dbReference type="Pfam" id="PF00226">
    <property type="entry name" value="DnaJ"/>
    <property type="match status" value="1"/>
</dbReference>
<dbReference type="EMBL" id="VOSL01000138">
    <property type="protein sequence ID" value="TXD32166.1"/>
    <property type="molecule type" value="Genomic_DNA"/>
</dbReference>
<feature type="compositionally biased region" description="Polar residues" evidence="2">
    <location>
        <begin position="276"/>
        <end position="286"/>
    </location>
</feature>
<dbReference type="InterPro" id="IPR018253">
    <property type="entry name" value="DnaJ_domain_CS"/>
</dbReference>
<dbReference type="InterPro" id="IPR052763">
    <property type="entry name" value="DnaJ_C4"/>
</dbReference>
<dbReference type="OrthoDB" id="5513657at2"/>
<feature type="region of interest" description="Disordered" evidence="2">
    <location>
        <begin position="266"/>
        <end position="293"/>
    </location>
</feature>
<evidence type="ECO:0000313" key="4">
    <source>
        <dbReference type="EMBL" id="TXD32166.1"/>
    </source>
</evidence>
<protein>
    <recommendedName>
        <fullName evidence="3">J domain-containing protein</fullName>
    </recommendedName>
</protein>
<comment type="caution">
    <text evidence="4">The sequence shown here is derived from an EMBL/GenBank/DDBJ whole genome shotgun (WGS) entry which is preliminary data.</text>
</comment>
<feature type="compositionally biased region" description="Polar residues" evidence="2">
    <location>
        <begin position="16"/>
        <end position="26"/>
    </location>
</feature>
<dbReference type="PROSITE" id="PS00636">
    <property type="entry name" value="DNAJ_1"/>
    <property type="match status" value="1"/>
</dbReference>
<dbReference type="PROSITE" id="PS50076">
    <property type="entry name" value="DNAJ_2"/>
    <property type="match status" value="1"/>
</dbReference>